<feature type="region of interest" description="Disordered" evidence="1">
    <location>
        <begin position="138"/>
        <end position="162"/>
    </location>
</feature>
<accession>A0A9D4RPL9</accession>
<proteinExistence type="predicted"/>
<comment type="caution">
    <text evidence="3">The sequence shown here is derived from an EMBL/GenBank/DDBJ whole genome shotgun (WGS) entry which is preliminary data.</text>
</comment>
<reference evidence="3" key="2">
    <citation type="submission" date="2020-11" db="EMBL/GenBank/DDBJ databases">
        <authorList>
            <person name="McCartney M.A."/>
            <person name="Auch B."/>
            <person name="Kono T."/>
            <person name="Mallez S."/>
            <person name="Becker A."/>
            <person name="Gohl D.M."/>
            <person name="Silverstein K.A.T."/>
            <person name="Koren S."/>
            <person name="Bechman K.B."/>
            <person name="Herman A."/>
            <person name="Abrahante J.E."/>
            <person name="Garbe J."/>
        </authorList>
    </citation>
    <scope>NUCLEOTIDE SEQUENCE</scope>
    <source>
        <strain evidence="3">Duluth1</strain>
        <tissue evidence="3">Whole animal</tissue>
    </source>
</reference>
<evidence type="ECO:0000313" key="3">
    <source>
        <dbReference type="EMBL" id="KAH3876239.1"/>
    </source>
</evidence>
<dbReference type="AlphaFoldDB" id="A0A9D4RPL9"/>
<dbReference type="EMBL" id="JAIWYP010000001">
    <property type="protein sequence ID" value="KAH3876239.1"/>
    <property type="molecule type" value="Genomic_DNA"/>
</dbReference>
<organism evidence="3 4">
    <name type="scientific">Dreissena polymorpha</name>
    <name type="common">Zebra mussel</name>
    <name type="synonym">Mytilus polymorpha</name>
    <dbReference type="NCBI Taxonomy" id="45954"/>
    <lineage>
        <taxon>Eukaryota</taxon>
        <taxon>Metazoa</taxon>
        <taxon>Spiralia</taxon>
        <taxon>Lophotrochozoa</taxon>
        <taxon>Mollusca</taxon>
        <taxon>Bivalvia</taxon>
        <taxon>Autobranchia</taxon>
        <taxon>Heteroconchia</taxon>
        <taxon>Euheterodonta</taxon>
        <taxon>Imparidentia</taxon>
        <taxon>Neoheterodontei</taxon>
        <taxon>Myida</taxon>
        <taxon>Dreissenoidea</taxon>
        <taxon>Dreissenidae</taxon>
        <taxon>Dreissena</taxon>
    </lineage>
</organism>
<name>A0A9D4RPL9_DREPO</name>
<keyword evidence="2" id="KW-1133">Transmembrane helix</keyword>
<keyword evidence="2" id="KW-0472">Membrane</keyword>
<evidence type="ECO:0000256" key="1">
    <source>
        <dbReference type="SAM" id="MobiDB-lite"/>
    </source>
</evidence>
<gene>
    <name evidence="3" type="ORF">DPMN_000076</name>
</gene>
<keyword evidence="4" id="KW-1185">Reference proteome</keyword>
<reference evidence="3" key="1">
    <citation type="journal article" date="2019" name="bioRxiv">
        <title>The Genome of the Zebra Mussel, Dreissena polymorpha: A Resource for Invasive Species Research.</title>
        <authorList>
            <person name="McCartney M.A."/>
            <person name="Auch B."/>
            <person name="Kono T."/>
            <person name="Mallez S."/>
            <person name="Zhang Y."/>
            <person name="Obille A."/>
            <person name="Becker A."/>
            <person name="Abrahante J.E."/>
            <person name="Garbe J."/>
            <person name="Badalamenti J.P."/>
            <person name="Herman A."/>
            <person name="Mangelson H."/>
            <person name="Liachko I."/>
            <person name="Sullivan S."/>
            <person name="Sone E.D."/>
            <person name="Koren S."/>
            <person name="Silverstein K.A.T."/>
            <person name="Beckman K.B."/>
            <person name="Gohl D.M."/>
        </authorList>
    </citation>
    <scope>NUCLEOTIDE SEQUENCE</scope>
    <source>
        <strain evidence="3">Duluth1</strain>
        <tissue evidence="3">Whole animal</tissue>
    </source>
</reference>
<dbReference type="Proteomes" id="UP000828390">
    <property type="component" value="Unassembled WGS sequence"/>
</dbReference>
<feature type="transmembrane region" description="Helical" evidence="2">
    <location>
        <begin position="68"/>
        <end position="90"/>
    </location>
</feature>
<feature type="compositionally biased region" description="Polar residues" evidence="1">
    <location>
        <begin position="146"/>
        <end position="162"/>
    </location>
</feature>
<sequence length="162" mass="18191">MWFVHKRTPGYMIKTHNKLVRGDRINRKYHFFHGPEGRRRAGPPQPTSKYSDIRQLNDIDATSDDFPLWGYIVIGVATALSSGAALLIYCKCKRMTRSKRPIIAQFRSANDDMRLEEISPPGYVGVASCDMAHEPLVPEVGKPSAPLQQPRTLSSLNPSLRG</sequence>
<evidence type="ECO:0000313" key="4">
    <source>
        <dbReference type="Proteomes" id="UP000828390"/>
    </source>
</evidence>
<evidence type="ECO:0000256" key="2">
    <source>
        <dbReference type="SAM" id="Phobius"/>
    </source>
</evidence>
<protein>
    <submittedName>
        <fullName evidence="3">Uncharacterized protein</fullName>
    </submittedName>
</protein>
<keyword evidence="2" id="KW-0812">Transmembrane</keyword>